<protein>
    <recommendedName>
        <fullName evidence="4">Tail sheath protein subtilisin-like domain-containing protein</fullName>
    </recommendedName>
</protein>
<dbReference type="OrthoDB" id="9767864at2"/>
<accession>A0A193LIW5</accession>
<dbReference type="STRING" id="1548547.BA177_15090"/>
<dbReference type="Gene3D" id="3.40.50.11780">
    <property type="match status" value="1"/>
</dbReference>
<evidence type="ECO:0000313" key="3">
    <source>
        <dbReference type="Proteomes" id="UP000092695"/>
    </source>
</evidence>
<dbReference type="EMBL" id="CP016268">
    <property type="protein sequence ID" value="ANO52334.1"/>
    <property type="molecule type" value="Genomic_DNA"/>
</dbReference>
<feature type="region of interest" description="Disordered" evidence="1">
    <location>
        <begin position="185"/>
        <end position="206"/>
    </location>
</feature>
<reference evidence="2 3" key="1">
    <citation type="submission" date="2016-06" db="EMBL/GenBank/DDBJ databases">
        <title>Complete genome sequence of a deep-branching marine Gamma Proteobacterium Woeseia oceani type strain XK5.</title>
        <authorList>
            <person name="Mu D."/>
            <person name="Du Z."/>
        </authorList>
    </citation>
    <scope>NUCLEOTIDE SEQUENCE [LARGE SCALE GENOMIC DNA]</scope>
    <source>
        <strain evidence="2 3">XK5</strain>
    </source>
</reference>
<dbReference type="KEGG" id="woc:BA177_15090"/>
<feature type="compositionally biased region" description="Basic and acidic residues" evidence="1">
    <location>
        <begin position="185"/>
        <end position="196"/>
    </location>
</feature>
<evidence type="ECO:0000256" key="1">
    <source>
        <dbReference type="SAM" id="MobiDB-lite"/>
    </source>
</evidence>
<proteinExistence type="predicted"/>
<organism evidence="2 3">
    <name type="scientific">Woeseia oceani</name>
    <dbReference type="NCBI Taxonomy" id="1548547"/>
    <lineage>
        <taxon>Bacteria</taxon>
        <taxon>Pseudomonadati</taxon>
        <taxon>Pseudomonadota</taxon>
        <taxon>Gammaproteobacteria</taxon>
        <taxon>Woeseiales</taxon>
        <taxon>Woeseiaceae</taxon>
        <taxon>Woeseia</taxon>
    </lineage>
</organism>
<keyword evidence="3" id="KW-1185">Reference proteome</keyword>
<gene>
    <name evidence="2" type="ORF">BA177_15090</name>
</gene>
<sequence>MMLGEVDHGITVTEIPPMDQPIGIRAHTLPAFIGRTLRGPLDTPVLIDSYAAFTRRFGGAWKRSSLSHAVEQFFAHGGPKLFVIRVANNAIGAGLQLPAGDGALMLRAVEPGSTEVLRAAVDYDGIDDDEHFNLIVQRLSPANGVVVDQEIYEHISCDPESSASIVEALQESAIVELNLPLPERRPNATMGRHTDSRTPYIGPNERGSDGGELCDYDLIGSAVRGTGIFSLNAIAEFDLLYMPPPAGSREPGPAATLAAELYCRKRGAMLIVDPPSNWDSPRAAAEGTRNAGFTSCNIVSYFPRLKVDGKTQPAGGALAGLLCKLDVHDGPWAELSGRQFAFNRRLQAEVEIEEKEERWLHRAGLNAIVTGGDGRLHFTGGVTLGCSGQSDQQFARLTIRRMCLFIGKAIESATRWAIFDNDRAHALERVHCQVEEYMHELAAAGAFADDHYTVQCELQRDVNAPGTERGLTILLSFTPASSAEVLALTLYQTVSGSRIASTAFAPVVEACA</sequence>
<dbReference type="AlphaFoldDB" id="A0A193LIW5"/>
<dbReference type="RefSeq" id="WP_068617543.1">
    <property type="nucleotide sequence ID" value="NZ_CP016268.1"/>
</dbReference>
<dbReference type="PANTHER" id="PTHR35861:SF1">
    <property type="entry name" value="PHAGE TAIL SHEATH PROTEIN"/>
    <property type="match status" value="1"/>
</dbReference>
<evidence type="ECO:0008006" key="4">
    <source>
        <dbReference type="Google" id="ProtNLM"/>
    </source>
</evidence>
<evidence type="ECO:0000313" key="2">
    <source>
        <dbReference type="EMBL" id="ANO52334.1"/>
    </source>
</evidence>
<dbReference type="PANTHER" id="PTHR35861">
    <property type="match status" value="1"/>
</dbReference>
<name>A0A193LIW5_9GAMM</name>
<dbReference type="Proteomes" id="UP000092695">
    <property type="component" value="Chromosome"/>
</dbReference>
<dbReference type="InterPro" id="IPR052042">
    <property type="entry name" value="Tail_sheath_structural"/>
</dbReference>